<evidence type="ECO:0000313" key="2">
    <source>
        <dbReference type="EMBL" id="OBQ25864.1"/>
    </source>
</evidence>
<gene>
    <name evidence="2" type="ORF">AN481_08110</name>
</gene>
<name>A0A1B7VY11_APHFL</name>
<proteinExistence type="predicted"/>
<reference evidence="2 3" key="1">
    <citation type="submission" date="2015-09" db="EMBL/GenBank/DDBJ databases">
        <title>Whole genome shotgun sequence assembly of Aphanizomenon flos-aquae UKL13.</title>
        <authorList>
            <person name="Driscoll C."/>
        </authorList>
    </citation>
    <scope>NUCLEOTIDE SEQUENCE [LARGE SCALE GENOMIC DNA]</scope>
    <source>
        <strain evidence="2">MDT13</strain>
    </source>
</reference>
<evidence type="ECO:0000259" key="1">
    <source>
        <dbReference type="Pfam" id="PF14213"/>
    </source>
</evidence>
<dbReference type="AlphaFoldDB" id="A0A1B7VY11"/>
<dbReference type="EMBL" id="LJOY01000020">
    <property type="protein sequence ID" value="OBQ25864.1"/>
    <property type="molecule type" value="Genomic_DNA"/>
</dbReference>
<dbReference type="Proteomes" id="UP000092382">
    <property type="component" value="Unassembled WGS sequence"/>
</dbReference>
<dbReference type="Pfam" id="PF14213">
    <property type="entry name" value="DUF4325"/>
    <property type="match status" value="1"/>
</dbReference>
<comment type="caution">
    <text evidence="2">The sequence shown here is derived from an EMBL/GenBank/DDBJ whole genome shotgun (WGS) entry which is preliminary data.</text>
</comment>
<dbReference type="InterPro" id="IPR025474">
    <property type="entry name" value="DUF4325"/>
</dbReference>
<protein>
    <recommendedName>
        <fullName evidence="1">DUF4325 domain-containing protein</fullName>
    </recommendedName>
</protein>
<feature type="domain" description="DUF4325" evidence="1">
    <location>
        <begin position="19"/>
        <end position="80"/>
    </location>
</feature>
<dbReference type="STRING" id="1803587.GCA_001593825_00640"/>
<dbReference type="PATRIC" id="fig|1710894.3.peg.3326"/>
<accession>A0A1B7VY11</accession>
<sequence length="115" mass="13084">MMYKVYDIVGEYAITPDGGQKLYDQIHPCLLSDESVELDFVGVKVFASPFVNFAFGQLLKDIPSEKLNQLLEFTSLNADGWDVINHVMTRAKRYYSDEKYRNAVDTVITDMAASF</sequence>
<evidence type="ECO:0000313" key="3">
    <source>
        <dbReference type="Proteomes" id="UP000092382"/>
    </source>
</evidence>
<organism evidence="2 3">
    <name type="scientific">Aphanizomenon flos-aquae LD13</name>
    <dbReference type="NCBI Taxonomy" id="1710894"/>
    <lineage>
        <taxon>Bacteria</taxon>
        <taxon>Bacillati</taxon>
        <taxon>Cyanobacteriota</taxon>
        <taxon>Cyanophyceae</taxon>
        <taxon>Nostocales</taxon>
        <taxon>Aphanizomenonaceae</taxon>
        <taxon>Aphanizomenon</taxon>
    </lineage>
</organism>